<dbReference type="InterPro" id="IPR014720">
    <property type="entry name" value="dsRBD_dom"/>
</dbReference>
<dbReference type="Gene3D" id="3.30.160.20">
    <property type="match status" value="1"/>
</dbReference>
<dbReference type="Proteomes" id="UP001152795">
    <property type="component" value="Unassembled WGS sequence"/>
</dbReference>
<protein>
    <submittedName>
        <fullName evidence="1">Double-stranded RNA-specific editase 1</fullName>
    </submittedName>
</protein>
<dbReference type="GO" id="GO:0005730">
    <property type="term" value="C:nucleolus"/>
    <property type="evidence" value="ECO:0007669"/>
    <property type="project" value="TreeGrafter"/>
</dbReference>
<dbReference type="GO" id="GO:0008251">
    <property type="term" value="F:tRNA-specific adenosine deaminase activity"/>
    <property type="evidence" value="ECO:0007669"/>
    <property type="project" value="TreeGrafter"/>
</dbReference>
<accession>A0A6S7J9M8</accession>
<dbReference type="InterPro" id="IPR002466">
    <property type="entry name" value="A_deamin"/>
</dbReference>
<dbReference type="Pfam" id="PF00035">
    <property type="entry name" value="dsrm"/>
    <property type="match status" value="1"/>
</dbReference>
<reference evidence="1" key="1">
    <citation type="submission" date="2020-04" db="EMBL/GenBank/DDBJ databases">
        <authorList>
            <person name="Alioto T."/>
            <person name="Alioto T."/>
            <person name="Gomez Garrido J."/>
        </authorList>
    </citation>
    <scope>NUCLEOTIDE SEQUENCE</scope>
    <source>
        <strain evidence="1">A484AB</strain>
    </source>
</reference>
<name>A0A6S7J9M8_PARCT</name>
<evidence type="ECO:0000313" key="1">
    <source>
        <dbReference type="EMBL" id="CAB4026754.1"/>
    </source>
</evidence>
<dbReference type="Pfam" id="PF02137">
    <property type="entry name" value="A_deamin"/>
    <property type="match status" value="1"/>
</dbReference>
<dbReference type="OrthoDB" id="10268011at2759"/>
<evidence type="ECO:0000313" key="2">
    <source>
        <dbReference type="Proteomes" id="UP001152795"/>
    </source>
</evidence>
<sequence>MQQGLAQVERDSVDAVMLPPSDTVKKPTDEEAIVKAINDGKNPVSVTHEYHPDAKFTIVSDVGRAHSKIFTSELVLNGKTYLGTGASKKSANVSAAARAMFELYGVIHCTNNEDVSEPADLEFLVPQPLADKIGEMVHQKFAQLTESGNAPNLKRKVLAGIVKTVQKGEEVVEMDVISLGTGTKCITGESISNAGQALNDCHGEVIARRGLCHYLYEQLDLAVKGKVKVSCFSKKKSGQYALKEGVAFHLYISTSPCGDGRIFSPKEKEVDEPGDRHPQRKTRGLLRTKIENGEGTLPVRVGGVVQTWDGVLQGERLLTMSCSDKISKWNVVGLQGALLSHFIEPIYLTSVVLGSLYNFHHLTRALYRRLGVLDLPDPYHHNYHLVNGISLPEPRATGKSPPCSLNWLWGKDALECVNASSGKLENGEVSRLCKNGFFRKFLPLWKKLRRNVAEPATYHEAKQSAENYRRAFSVLKNEYEAKELGKWVEKPIEQDDF</sequence>
<comment type="caution">
    <text evidence="1">The sequence shown here is derived from an EMBL/GenBank/DDBJ whole genome shotgun (WGS) entry which is preliminary data.</text>
</comment>
<organism evidence="1 2">
    <name type="scientific">Paramuricea clavata</name>
    <name type="common">Red gorgonian</name>
    <name type="synonym">Violescent sea-whip</name>
    <dbReference type="NCBI Taxonomy" id="317549"/>
    <lineage>
        <taxon>Eukaryota</taxon>
        <taxon>Metazoa</taxon>
        <taxon>Cnidaria</taxon>
        <taxon>Anthozoa</taxon>
        <taxon>Octocorallia</taxon>
        <taxon>Malacalcyonacea</taxon>
        <taxon>Plexauridae</taxon>
        <taxon>Paramuricea</taxon>
    </lineage>
</organism>
<dbReference type="SMART" id="SM00358">
    <property type="entry name" value="DSRM"/>
    <property type="match status" value="1"/>
</dbReference>
<dbReference type="GO" id="GO:0006396">
    <property type="term" value="P:RNA processing"/>
    <property type="evidence" value="ECO:0007669"/>
    <property type="project" value="InterPro"/>
</dbReference>
<dbReference type="GO" id="GO:0003726">
    <property type="term" value="F:double-stranded RNA adenosine deaminase activity"/>
    <property type="evidence" value="ECO:0007669"/>
    <property type="project" value="TreeGrafter"/>
</dbReference>
<keyword evidence="2" id="KW-1185">Reference proteome</keyword>
<dbReference type="GO" id="GO:0006382">
    <property type="term" value="P:adenosine to inosine editing"/>
    <property type="evidence" value="ECO:0007669"/>
    <property type="project" value="TreeGrafter"/>
</dbReference>
<proteinExistence type="predicted"/>
<dbReference type="EMBL" id="CACRXK020014385">
    <property type="protein sequence ID" value="CAB4026754.1"/>
    <property type="molecule type" value="Genomic_DNA"/>
</dbReference>
<dbReference type="AlphaFoldDB" id="A0A6S7J9M8"/>
<dbReference type="SMART" id="SM00552">
    <property type="entry name" value="ADEAMc"/>
    <property type="match status" value="1"/>
</dbReference>
<dbReference type="PANTHER" id="PTHR10910">
    <property type="entry name" value="EUKARYOTE SPECIFIC DSRNA BINDING PROTEIN"/>
    <property type="match status" value="1"/>
</dbReference>
<dbReference type="SUPFAM" id="SSF54768">
    <property type="entry name" value="dsRNA-binding domain-like"/>
    <property type="match status" value="1"/>
</dbReference>
<dbReference type="GO" id="GO:0005737">
    <property type="term" value="C:cytoplasm"/>
    <property type="evidence" value="ECO:0007669"/>
    <property type="project" value="TreeGrafter"/>
</dbReference>
<dbReference type="GO" id="GO:0003725">
    <property type="term" value="F:double-stranded RNA binding"/>
    <property type="evidence" value="ECO:0007669"/>
    <property type="project" value="TreeGrafter"/>
</dbReference>
<dbReference type="PROSITE" id="PS50137">
    <property type="entry name" value="DS_RBD"/>
    <property type="match status" value="1"/>
</dbReference>
<dbReference type="PROSITE" id="PS50141">
    <property type="entry name" value="A_DEAMIN_EDITASE"/>
    <property type="match status" value="1"/>
</dbReference>
<dbReference type="PANTHER" id="PTHR10910:SF62">
    <property type="entry name" value="AT07585P-RELATED"/>
    <property type="match status" value="1"/>
</dbReference>
<gene>
    <name evidence="1" type="ORF">PACLA_8A038865</name>
</gene>